<dbReference type="RefSeq" id="WP_013553179.1">
    <property type="nucleotide sequence ID" value="NC_014935.1"/>
</dbReference>
<gene>
    <name evidence="4" type="ordered locus">Nitsa_0210</name>
</gene>
<feature type="domain" description="SCP" evidence="3">
    <location>
        <begin position="44"/>
        <end position="156"/>
    </location>
</feature>
<evidence type="ECO:0000313" key="5">
    <source>
        <dbReference type="Proteomes" id="UP000008633"/>
    </source>
</evidence>
<dbReference type="InterPro" id="IPR035940">
    <property type="entry name" value="CAP_sf"/>
</dbReference>
<dbReference type="AlphaFoldDB" id="E6WZ32"/>
<evidence type="ECO:0000256" key="1">
    <source>
        <dbReference type="SAM" id="MobiDB-lite"/>
    </source>
</evidence>
<dbReference type="Gene3D" id="3.40.33.10">
    <property type="entry name" value="CAP"/>
    <property type="match status" value="1"/>
</dbReference>
<dbReference type="HOGENOM" id="CLU_482191_0_0_7"/>
<sequence length="565" mass="64159">MKRLNTFRQSFRKIPTERTLGLFVCLCALLSGLHAESSETLYTTVNRQRTLAELPELHRQPILEKAARAHSAYMAQNRILTIRESSDRPGYTGEWPPDRAVAAGYRTRMLFESVSASSRWTPEQDRLFASIYRRFGFLNMEKDEIGIGVEKGYSTYDLGTSTINRLCQRPSYTGPKPYVTGICNNPNKRIKKSDLDRARNDLRRSAPSLVLWPPRDSRETPPALYDELPDPLPDDAVSGLPISVAFNSLDFDTPPQKVKMTLKDREGEALEALGSLTAENDPAHKLTPYQFALMPKQRLEWGRNYYAELRYHYRGRVYHKTWCFSTRSLKDVAERYYRYEEGDETELSLLPGKRYAIYIVPENTEDLPGKVRWDTHANIDLRMIDPHTLLVTLSGELDEQAQLIFANGLKLNLIVASGDNAQAPDDENCFDDPALDPGILSVGLRAYGNKPLADEAPDESNASREGNDTSRSKLQKSGALQENRAWDITEKQRREENSARDSNESNKTLLRPSVLRAEGEKSGTKGPFHPSESEAYSFFTSPLFLGTVLMILFYPILRFLIRRSS</sequence>
<evidence type="ECO:0000259" key="3">
    <source>
        <dbReference type="Pfam" id="PF00188"/>
    </source>
</evidence>
<dbReference type="Pfam" id="PF00188">
    <property type="entry name" value="CAP"/>
    <property type="match status" value="1"/>
</dbReference>
<organism evidence="4 5">
    <name type="scientific">Nitratifractor salsuginis (strain DSM 16511 / JCM 12458 / E9I37-1)</name>
    <dbReference type="NCBI Taxonomy" id="749222"/>
    <lineage>
        <taxon>Bacteria</taxon>
        <taxon>Pseudomonadati</taxon>
        <taxon>Campylobacterota</taxon>
        <taxon>Epsilonproteobacteria</taxon>
        <taxon>Campylobacterales</taxon>
        <taxon>Sulfurovaceae</taxon>
        <taxon>Nitratifractor</taxon>
    </lineage>
</organism>
<dbReference type="KEGG" id="nsa:Nitsa_0210"/>
<feature type="region of interest" description="Disordered" evidence="1">
    <location>
        <begin position="450"/>
        <end position="529"/>
    </location>
</feature>
<dbReference type="Proteomes" id="UP000008633">
    <property type="component" value="Chromosome"/>
</dbReference>
<dbReference type="EMBL" id="CP002452">
    <property type="protein sequence ID" value="ADV45482.1"/>
    <property type="molecule type" value="Genomic_DNA"/>
</dbReference>
<evidence type="ECO:0000313" key="4">
    <source>
        <dbReference type="EMBL" id="ADV45482.1"/>
    </source>
</evidence>
<reference evidence="5" key="2">
    <citation type="submission" date="2011-01" db="EMBL/GenBank/DDBJ databases">
        <title>The complete genome of Nitratifractor salsuginis DSM 16511.</title>
        <authorList>
            <consortium name="US DOE Joint Genome Institute (JGI-PGF)"/>
            <person name="Lucas S."/>
            <person name="Copeland A."/>
            <person name="Lapidus A."/>
            <person name="Bruce D."/>
            <person name="Goodwin L."/>
            <person name="Pitluck S."/>
            <person name="Kyrpides N."/>
            <person name="Mavromatis K."/>
            <person name="Ivanova N."/>
            <person name="Mikhailova N."/>
            <person name="Zeytun A."/>
            <person name="Detter J.C."/>
            <person name="Tapia R."/>
            <person name="Han C."/>
            <person name="Land M."/>
            <person name="Hauser L."/>
            <person name="Markowitz V."/>
            <person name="Cheng J.-F."/>
            <person name="Hugenholtz P."/>
            <person name="Woyke T."/>
            <person name="Wu D."/>
            <person name="Tindall B."/>
            <person name="Schuetze A."/>
            <person name="Brambilla E."/>
            <person name="Klenk H.-P."/>
            <person name="Eisen J.A."/>
        </authorList>
    </citation>
    <scope>NUCLEOTIDE SEQUENCE [LARGE SCALE GENOMIC DNA]</scope>
    <source>
        <strain evidence="5">DSM 16511 / JCM 12458 / E9I37-1</strain>
    </source>
</reference>
<evidence type="ECO:0000256" key="2">
    <source>
        <dbReference type="SAM" id="Phobius"/>
    </source>
</evidence>
<protein>
    <recommendedName>
        <fullName evidence="3">SCP domain-containing protein</fullName>
    </recommendedName>
</protein>
<dbReference type="STRING" id="749222.Nitsa_0210"/>
<name>E6WZ32_NITSE</name>
<proteinExistence type="predicted"/>
<dbReference type="InterPro" id="IPR014044">
    <property type="entry name" value="CAP_dom"/>
</dbReference>
<dbReference type="OrthoDB" id="5372233at2"/>
<keyword evidence="2" id="KW-0812">Transmembrane</keyword>
<feature type="transmembrane region" description="Helical" evidence="2">
    <location>
        <begin position="535"/>
        <end position="557"/>
    </location>
</feature>
<dbReference type="eggNOG" id="COG2340">
    <property type="taxonomic scope" value="Bacteria"/>
</dbReference>
<feature type="compositionally biased region" description="Basic and acidic residues" evidence="1">
    <location>
        <begin position="461"/>
        <end position="471"/>
    </location>
</feature>
<accession>E6WZ32</accession>
<keyword evidence="2" id="KW-0472">Membrane</keyword>
<keyword evidence="5" id="KW-1185">Reference proteome</keyword>
<reference evidence="4 5" key="1">
    <citation type="journal article" date="2011" name="Stand. Genomic Sci.">
        <title>Complete genome sequence of Nitratifractor salsuginis type strain (E9I37-1).</title>
        <authorList>
            <person name="Anderson I."/>
            <person name="Sikorski J."/>
            <person name="Zeytun A."/>
            <person name="Nolan M."/>
            <person name="Lapidus A."/>
            <person name="Lucas S."/>
            <person name="Hammon N."/>
            <person name="Deshpande S."/>
            <person name="Cheng J.F."/>
            <person name="Tapia R."/>
            <person name="Han C."/>
            <person name="Goodwin L."/>
            <person name="Pitluck S."/>
            <person name="Liolios K."/>
            <person name="Pagani I."/>
            <person name="Ivanova N."/>
            <person name="Huntemann M."/>
            <person name="Mavromatis K."/>
            <person name="Ovchinikova G."/>
            <person name="Pati A."/>
            <person name="Chen A."/>
            <person name="Palaniappan K."/>
            <person name="Land M."/>
            <person name="Hauser L."/>
            <person name="Brambilla E.M."/>
            <person name="Ngatchou-Djao O.D."/>
            <person name="Rohde M."/>
            <person name="Tindall B.J."/>
            <person name="Goker M."/>
            <person name="Detter J.C."/>
            <person name="Woyke T."/>
            <person name="Bristow J."/>
            <person name="Eisen J.A."/>
            <person name="Markowitz V."/>
            <person name="Hugenholtz P."/>
            <person name="Klenk H.P."/>
            <person name="Kyrpides N.C."/>
        </authorList>
    </citation>
    <scope>NUCLEOTIDE SEQUENCE [LARGE SCALE GENOMIC DNA]</scope>
    <source>
        <strain evidence="5">DSM 16511 / JCM 12458 / E9I37-1</strain>
    </source>
</reference>
<keyword evidence="2" id="KW-1133">Transmembrane helix</keyword>
<feature type="compositionally biased region" description="Basic and acidic residues" evidence="1">
    <location>
        <begin position="484"/>
        <end position="504"/>
    </location>
</feature>